<reference evidence="1 2" key="2">
    <citation type="journal article" date="2017" name="Front. Plant Sci.">
        <title>Gene Classification and Mining of Molecular Markers Useful in Red Clover (Trifolium pratense) Breeding.</title>
        <authorList>
            <person name="Istvanek J."/>
            <person name="Dluhosova J."/>
            <person name="Dluhos P."/>
            <person name="Patkova L."/>
            <person name="Nedelnik J."/>
            <person name="Repkova J."/>
        </authorList>
    </citation>
    <scope>NUCLEOTIDE SEQUENCE [LARGE SCALE GENOMIC DNA]</scope>
    <source>
        <strain evidence="2">cv. Tatra</strain>
        <tissue evidence="1">Young leaves</tissue>
    </source>
</reference>
<gene>
    <name evidence="1" type="ORF">L195_g020483</name>
</gene>
<reference evidence="1 2" key="1">
    <citation type="journal article" date="2014" name="Am. J. Bot.">
        <title>Genome assembly and annotation for red clover (Trifolium pratense; Fabaceae).</title>
        <authorList>
            <person name="Istvanek J."/>
            <person name="Jaros M."/>
            <person name="Krenek A."/>
            <person name="Repkova J."/>
        </authorList>
    </citation>
    <scope>NUCLEOTIDE SEQUENCE [LARGE SCALE GENOMIC DNA]</scope>
    <source>
        <strain evidence="2">cv. Tatra</strain>
        <tissue evidence="1">Young leaves</tissue>
    </source>
</reference>
<dbReference type="PANTHER" id="PTHR47821">
    <property type="entry name" value="PHOSPHOGLYCERATE MUTASE FAMILY PROTEIN"/>
    <property type="match status" value="1"/>
</dbReference>
<dbReference type="EMBL" id="ASHM01015354">
    <property type="protein sequence ID" value="PNX97257.1"/>
    <property type="molecule type" value="Genomic_DNA"/>
</dbReference>
<dbReference type="Proteomes" id="UP000236291">
    <property type="component" value="Unassembled WGS sequence"/>
</dbReference>
<dbReference type="PANTHER" id="PTHR47821:SF2">
    <property type="entry name" value="PHOSPHOGLYCERATE MUTASE FAMILY PROTEIN"/>
    <property type="match status" value="1"/>
</dbReference>
<evidence type="ECO:0000313" key="1">
    <source>
        <dbReference type="EMBL" id="PNX97257.1"/>
    </source>
</evidence>
<accession>A0A2K3N2K1</accession>
<dbReference type="ExpressionAtlas" id="A0A2K3N2K1">
    <property type="expression patterns" value="baseline"/>
</dbReference>
<sequence length="67" mass="7265">MSYRCAILVVSHGDPLQILQTILHAATKQKEPASDDLASVLDAVQVAPILSQHRQYALNTGELRGVI</sequence>
<dbReference type="AlphaFoldDB" id="A0A2K3N2K1"/>
<protein>
    <submittedName>
        <fullName evidence="1">Phosphoglycerate mutase-like protein</fullName>
    </submittedName>
</protein>
<comment type="caution">
    <text evidence="1">The sequence shown here is derived from an EMBL/GenBank/DDBJ whole genome shotgun (WGS) entry which is preliminary data.</text>
</comment>
<evidence type="ECO:0000313" key="2">
    <source>
        <dbReference type="Proteomes" id="UP000236291"/>
    </source>
</evidence>
<organism evidence="1 2">
    <name type="scientific">Trifolium pratense</name>
    <name type="common">Red clover</name>
    <dbReference type="NCBI Taxonomy" id="57577"/>
    <lineage>
        <taxon>Eukaryota</taxon>
        <taxon>Viridiplantae</taxon>
        <taxon>Streptophyta</taxon>
        <taxon>Embryophyta</taxon>
        <taxon>Tracheophyta</taxon>
        <taxon>Spermatophyta</taxon>
        <taxon>Magnoliopsida</taxon>
        <taxon>eudicotyledons</taxon>
        <taxon>Gunneridae</taxon>
        <taxon>Pentapetalae</taxon>
        <taxon>rosids</taxon>
        <taxon>fabids</taxon>
        <taxon>Fabales</taxon>
        <taxon>Fabaceae</taxon>
        <taxon>Papilionoideae</taxon>
        <taxon>50 kb inversion clade</taxon>
        <taxon>NPAAA clade</taxon>
        <taxon>Hologalegina</taxon>
        <taxon>IRL clade</taxon>
        <taxon>Trifolieae</taxon>
        <taxon>Trifolium</taxon>
    </lineage>
</organism>
<name>A0A2K3N2K1_TRIPR</name>
<proteinExistence type="predicted"/>